<organism evidence="2 3">
    <name type="scientific">Ornatilinea apprima</name>
    <dbReference type="NCBI Taxonomy" id="1134406"/>
    <lineage>
        <taxon>Bacteria</taxon>
        <taxon>Bacillati</taxon>
        <taxon>Chloroflexota</taxon>
        <taxon>Anaerolineae</taxon>
        <taxon>Anaerolineales</taxon>
        <taxon>Anaerolineaceae</taxon>
        <taxon>Ornatilinea</taxon>
    </lineage>
</organism>
<dbReference type="RefSeq" id="WP_075062268.1">
    <property type="nucleotide sequence ID" value="NZ_LGCL01000019.1"/>
</dbReference>
<protein>
    <submittedName>
        <fullName evidence="2">NAD-dependent dehydratase</fullName>
    </submittedName>
</protein>
<dbReference type="Pfam" id="PF01370">
    <property type="entry name" value="Epimerase"/>
    <property type="match status" value="1"/>
</dbReference>
<dbReference type="InterPro" id="IPR001509">
    <property type="entry name" value="Epimerase_deHydtase"/>
</dbReference>
<comment type="caution">
    <text evidence="2">The sequence shown here is derived from an EMBL/GenBank/DDBJ whole genome shotgun (WGS) entry which is preliminary data.</text>
</comment>
<evidence type="ECO:0000313" key="3">
    <source>
        <dbReference type="Proteomes" id="UP000050417"/>
    </source>
</evidence>
<dbReference type="InterPro" id="IPR050177">
    <property type="entry name" value="Lipid_A_modif_metabolic_enz"/>
</dbReference>
<dbReference type="EMBL" id="LGCL01000019">
    <property type="protein sequence ID" value="KPL78222.1"/>
    <property type="molecule type" value="Genomic_DNA"/>
</dbReference>
<name>A0A0P6X844_9CHLR</name>
<dbReference type="Gene3D" id="3.40.50.720">
    <property type="entry name" value="NAD(P)-binding Rossmann-like Domain"/>
    <property type="match status" value="1"/>
</dbReference>
<keyword evidence="3" id="KW-1185">Reference proteome</keyword>
<proteinExistence type="predicted"/>
<evidence type="ECO:0000259" key="1">
    <source>
        <dbReference type="Pfam" id="PF01370"/>
    </source>
</evidence>
<sequence length="341" mass="38097">MKVLFIGGTGNISASVSRLAVEQGIQLYLLTRGQTPVHIPGARVLTGDIQNVSHVQELLSGHQFDAVVNWINYTQDQVERDVHLFAGRTRQYIFISSASAYQKPVLNPIITEQTPLENPYWEYSRNKIACENYLMDAFHNASFPATIVRPSHTYDTILPLVLGGGATFTLADRILRGQPVILHGDGSSLWTLTHSQDFARAFLRLLGNTAAIGEAFHITSDESLTWNQIYLALSEALGVKARVVHVPSDFIARVVPDRGPSLLGDKAWSVIFDNTKIKQFVPGWQAVIAFRDGIRATLNWFQADARRMVIDPKINQDTEKILAAYRRAYDDPEEIISGWQP</sequence>
<dbReference type="PATRIC" id="fig|1134406.4.peg.3217"/>
<accession>A0A0P6X844</accession>
<dbReference type="InterPro" id="IPR036291">
    <property type="entry name" value="NAD(P)-bd_dom_sf"/>
</dbReference>
<dbReference type="Proteomes" id="UP000050417">
    <property type="component" value="Unassembled WGS sequence"/>
</dbReference>
<dbReference type="SUPFAM" id="SSF51735">
    <property type="entry name" value="NAD(P)-binding Rossmann-fold domains"/>
    <property type="match status" value="1"/>
</dbReference>
<feature type="domain" description="NAD-dependent epimerase/dehydratase" evidence="1">
    <location>
        <begin position="4"/>
        <end position="216"/>
    </location>
</feature>
<dbReference type="OrthoDB" id="9776016at2"/>
<dbReference type="CDD" id="cd05265">
    <property type="entry name" value="SDR_a1"/>
    <property type="match status" value="1"/>
</dbReference>
<gene>
    <name evidence="2" type="ORF">ADN00_07000</name>
</gene>
<dbReference type="AlphaFoldDB" id="A0A0P6X844"/>
<dbReference type="PANTHER" id="PTHR43245">
    <property type="entry name" value="BIFUNCTIONAL POLYMYXIN RESISTANCE PROTEIN ARNA"/>
    <property type="match status" value="1"/>
</dbReference>
<reference evidence="2 3" key="1">
    <citation type="submission" date="2015-07" db="EMBL/GenBank/DDBJ databases">
        <title>Genome sequence of Ornatilinea apprima DSM 23815.</title>
        <authorList>
            <person name="Hemp J."/>
            <person name="Ward L.M."/>
            <person name="Pace L.A."/>
            <person name="Fischer W.W."/>
        </authorList>
    </citation>
    <scope>NUCLEOTIDE SEQUENCE [LARGE SCALE GENOMIC DNA]</scope>
    <source>
        <strain evidence="2 3">P3M-1</strain>
    </source>
</reference>
<dbReference type="STRING" id="1134406.ADN00_07000"/>
<evidence type="ECO:0000313" key="2">
    <source>
        <dbReference type="EMBL" id="KPL78222.1"/>
    </source>
</evidence>